<gene>
    <name evidence="2" type="ORF">SDRG_06177</name>
</gene>
<keyword evidence="3" id="KW-1185">Reference proteome</keyword>
<keyword evidence="1" id="KW-1133">Transmembrane helix</keyword>
<dbReference type="InParanoid" id="T0QPS0"/>
<name>T0QPS0_SAPDV</name>
<feature type="transmembrane region" description="Helical" evidence="1">
    <location>
        <begin position="186"/>
        <end position="206"/>
    </location>
</feature>
<evidence type="ECO:0000256" key="1">
    <source>
        <dbReference type="SAM" id="Phobius"/>
    </source>
</evidence>
<sequence>MHVGGTATHITTSAWYGDTTAPWTARTTRTADANVVTEKSDGAVHVTTRHYSEGDLTQIRLGYKDAFRLSLLAVITYYRVTSIYYPIALVYWRQRQPLFRWLRQRHTGLVLHKRERHNLFILLLLSAEAVASTEDVVMYCQQVIYSGPSLFLLALKYMSITRIIWPCAFLLLLASRAIQILFGRQYAFAMTEDLFFLGAPVVWLYIPVQVTSQGMSLFQGYRWTGAIVHHYANSVLNVYAKQLTSLTLYLQLFGYFTILSPFTTILIDTVWRKATNSSSIFVFVLSPLKHGLSKRVLDIATAEPRVHTILMLSTRRTPQDIALQMTRAKLPPRRLCESLNLAAEGFVCLIYGNIHVMGMTEWGISSPIVNELGHVAVIGSGNRVAFDAAVSIESLARITSRPACLGIPDVY</sequence>
<reference evidence="2 3" key="1">
    <citation type="submission" date="2012-04" db="EMBL/GenBank/DDBJ databases">
        <title>The Genome Sequence of Saprolegnia declina VS20.</title>
        <authorList>
            <consortium name="The Broad Institute Genome Sequencing Platform"/>
            <person name="Russ C."/>
            <person name="Nusbaum C."/>
            <person name="Tyler B."/>
            <person name="van West P."/>
            <person name="Dieguez-Uribeondo J."/>
            <person name="de Bruijn I."/>
            <person name="Tripathy S."/>
            <person name="Jiang R."/>
            <person name="Young S.K."/>
            <person name="Zeng Q."/>
            <person name="Gargeya S."/>
            <person name="Fitzgerald M."/>
            <person name="Haas B."/>
            <person name="Abouelleil A."/>
            <person name="Alvarado L."/>
            <person name="Arachchi H.M."/>
            <person name="Berlin A."/>
            <person name="Chapman S.B."/>
            <person name="Goldberg J."/>
            <person name="Griggs A."/>
            <person name="Gujja S."/>
            <person name="Hansen M."/>
            <person name="Howarth C."/>
            <person name="Imamovic A."/>
            <person name="Larimer J."/>
            <person name="McCowen C."/>
            <person name="Montmayeur A."/>
            <person name="Murphy C."/>
            <person name="Neiman D."/>
            <person name="Pearson M."/>
            <person name="Priest M."/>
            <person name="Roberts A."/>
            <person name="Saif S."/>
            <person name="Shea T."/>
            <person name="Sisk P."/>
            <person name="Sykes S."/>
            <person name="Wortman J."/>
            <person name="Nusbaum C."/>
            <person name="Birren B."/>
        </authorList>
    </citation>
    <scope>NUCLEOTIDE SEQUENCE [LARGE SCALE GENOMIC DNA]</scope>
    <source>
        <strain evidence="2 3">VS20</strain>
    </source>
</reference>
<protein>
    <submittedName>
        <fullName evidence="2">Uncharacterized protein</fullName>
    </submittedName>
</protein>
<dbReference type="RefSeq" id="XP_008610162.1">
    <property type="nucleotide sequence ID" value="XM_008611940.1"/>
</dbReference>
<dbReference type="VEuPathDB" id="FungiDB:SDRG_06177"/>
<evidence type="ECO:0000313" key="3">
    <source>
        <dbReference type="Proteomes" id="UP000030762"/>
    </source>
</evidence>
<feature type="transmembrane region" description="Helical" evidence="1">
    <location>
        <begin position="69"/>
        <end position="92"/>
    </location>
</feature>
<feature type="transmembrane region" description="Helical" evidence="1">
    <location>
        <begin position="248"/>
        <end position="271"/>
    </location>
</feature>
<feature type="transmembrane region" description="Helical" evidence="1">
    <location>
        <begin position="150"/>
        <end position="174"/>
    </location>
</feature>
<dbReference type="AlphaFoldDB" id="T0QPS0"/>
<dbReference type="GeneID" id="19946904"/>
<keyword evidence="1" id="KW-0812">Transmembrane</keyword>
<dbReference type="Proteomes" id="UP000030762">
    <property type="component" value="Unassembled WGS sequence"/>
</dbReference>
<evidence type="ECO:0000313" key="2">
    <source>
        <dbReference type="EMBL" id="EQC36741.1"/>
    </source>
</evidence>
<keyword evidence="1" id="KW-0472">Membrane</keyword>
<dbReference type="OrthoDB" id="156765at2759"/>
<organism evidence="2 3">
    <name type="scientific">Saprolegnia diclina (strain VS20)</name>
    <dbReference type="NCBI Taxonomy" id="1156394"/>
    <lineage>
        <taxon>Eukaryota</taxon>
        <taxon>Sar</taxon>
        <taxon>Stramenopiles</taxon>
        <taxon>Oomycota</taxon>
        <taxon>Saprolegniomycetes</taxon>
        <taxon>Saprolegniales</taxon>
        <taxon>Saprolegniaceae</taxon>
        <taxon>Saprolegnia</taxon>
    </lineage>
</organism>
<accession>T0QPS0</accession>
<dbReference type="EMBL" id="JH767147">
    <property type="protein sequence ID" value="EQC36741.1"/>
    <property type="molecule type" value="Genomic_DNA"/>
</dbReference>
<proteinExistence type="predicted"/>